<dbReference type="PANTHER" id="PTHR12784:SF28">
    <property type="entry name" value="PROTEIN SICKIE"/>
    <property type="match status" value="1"/>
</dbReference>
<dbReference type="InterPro" id="IPR039041">
    <property type="entry name" value="Nav/unc-53"/>
</dbReference>
<protein>
    <recommendedName>
        <fullName evidence="3">CortBP2/NAV1-like AAA+ ATPase lid domain-containing protein</fullName>
    </recommendedName>
</protein>
<proteinExistence type="predicted"/>
<reference evidence="4" key="1">
    <citation type="submission" date="2022-06" db="EMBL/GenBank/DDBJ databases">
        <authorList>
            <person name="Berger JAMES D."/>
            <person name="Berger JAMES D."/>
        </authorList>
    </citation>
    <scope>NUCLEOTIDE SEQUENCE [LARGE SCALE GENOMIC DNA]</scope>
</reference>
<dbReference type="Proteomes" id="UP000050795">
    <property type="component" value="Unassembled WGS sequence"/>
</dbReference>
<feature type="region of interest" description="Disordered" evidence="2">
    <location>
        <begin position="16"/>
        <end position="41"/>
    </location>
</feature>
<dbReference type="AlphaFoldDB" id="A0AA85INH4"/>
<evidence type="ECO:0000256" key="1">
    <source>
        <dbReference type="ARBA" id="ARBA00023054"/>
    </source>
</evidence>
<evidence type="ECO:0000313" key="4">
    <source>
        <dbReference type="Proteomes" id="UP000050795"/>
    </source>
</evidence>
<reference evidence="5" key="2">
    <citation type="submission" date="2023-11" db="UniProtKB">
        <authorList>
            <consortium name="WormBaseParasite"/>
        </authorList>
    </citation>
    <scope>IDENTIFICATION</scope>
</reference>
<dbReference type="PANTHER" id="PTHR12784">
    <property type="entry name" value="STEERIN"/>
    <property type="match status" value="1"/>
</dbReference>
<name>A0AA85INH4_TRIRE</name>
<dbReference type="GO" id="GO:0022008">
    <property type="term" value="P:neurogenesis"/>
    <property type="evidence" value="ECO:0007669"/>
    <property type="project" value="InterPro"/>
</dbReference>
<evidence type="ECO:0000259" key="3">
    <source>
        <dbReference type="Pfam" id="PF25408"/>
    </source>
</evidence>
<sequence length="804" mass="92895">MCSVLDTYGILFNRASNNNNNPRTYHSQSGHSNQSGIQNSCDSDKQMKVLSADHAKSALTTSTKLEPDEKSWQEEVKHLKCQLAERESKLTDVQLEALASAHQVDQLRDEMSRLYSELKYLRTDNERLQILVSHLQDNQKILLSNNNNNSNNNNTMVTHSQQTAIMCNSLPQTKMSRNIKNAAINRSLDIDCTVLDNKLLDDRQSTVSKSAIEEGVNSSSNLFIGLPEMTNNSESLIALVSFALNPSEDTDHKNNESCISDIKVNSTFNIGIIELSKLQTWKSLNRLLINLFECYTLYLNLNCPHDIQVNELKQYCMHVNALNCTWKFHFANDTTSQSAQLNDDNDCPFENPQKLNELLQSHSNNYQTIVQLSIEQFPMERRLNSNEADVYHDDDDDDDIDENLLNTSKNFNNFIMKTLLNRDILYFYLKLFLTYHFIIFYGNDEIFMETISQSICDYICTTVSSTSVKVSRFNFSDGLHTVDQLIDCITQYINDSKQLTADNTNEQSSNWWLILFIESMHQISQEQLSQIINCLKTVHSKHSEEETTKSCRIYLIGLWMETTSLPICLENPSKSASPSPSSSTSTHTIPYPESYHFYTPVHCVDKTFCWIKSEHSLSRLHLIRYLKRQLVHSLVEKFQCQQYMPTLSNPMVFSQNHLEIFLYQIQYFEDLIQWIEQVCVRVDQFLNDVQNSDENSTTDHRHHHHQHFLNPSIFLNLPFNDPVNCESWFVDIWNKVIAELVQKIFTSLKSSHNASSYASLSDPTEWVLSTWPWHKTDVAKLSSEANRLGRQSTSLIRFTEFYQT</sequence>
<keyword evidence="1" id="KW-0175">Coiled coil</keyword>
<dbReference type="InterPro" id="IPR057568">
    <property type="entry name" value="CortBP2_NAV1-like_AAA_lid"/>
</dbReference>
<evidence type="ECO:0000256" key="2">
    <source>
        <dbReference type="SAM" id="MobiDB-lite"/>
    </source>
</evidence>
<dbReference type="WBParaSite" id="TREG1_110070.1">
    <property type="protein sequence ID" value="TREG1_110070.1"/>
    <property type="gene ID" value="TREG1_110070"/>
</dbReference>
<evidence type="ECO:0000313" key="5">
    <source>
        <dbReference type="WBParaSite" id="TREG1_110070.1"/>
    </source>
</evidence>
<organism evidence="4 5">
    <name type="scientific">Trichobilharzia regenti</name>
    <name type="common">Nasal bird schistosome</name>
    <dbReference type="NCBI Taxonomy" id="157069"/>
    <lineage>
        <taxon>Eukaryota</taxon>
        <taxon>Metazoa</taxon>
        <taxon>Spiralia</taxon>
        <taxon>Lophotrochozoa</taxon>
        <taxon>Platyhelminthes</taxon>
        <taxon>Trematoda</taxon>
        <taxon>Digenea</taxon>
        <taxon>Strigeidida</taxon>
        <taxon>Schistosomatoidea</taxon>
        <taxon>Schistosomatidae</taxon>
        <taxon>Trichobilharzia</taxon>
    </lineage>
</organism>
<feature type="domain" description="CortBP2/NAV1-like AAA+ ATPase lid" evidence="3">
    <location>
        <begin position="668"/>
        <end position="780"/>
    </location>
</feature>
<keyword evidence="4" id="KW-1185">Reference proteome</keyword>
<feature type="compositionally biased region" description="Polar residues" evidence="2">
    <location>
        <begin position="22"/>
        <end position="41"/>
    </location>
</feature>
<accession>A0AA85INH4</accession>
<dbReference type="Pfam" id="PF25408">
    <property type="entry name" value="AAA_lid_NAV1"/>
    <property type="match status" value="1"/>
</dbReference>